<evidence type="ECO:0000256" key="5">
    <source>
        <dbReference type="SAM" id="SignalP"/>
    </source>
</evidence>
<feature type="signal peptide" evidence="5">
    <location>
        <begin position="1"/>
        <end position="18"/>
    </location>
</feature>
<dbReference type="AlphaFoldDB" id="A0A4U0P3Z5"/>
<dbReference type="GO" id="GO:0003755">
    <property type="term" value="F:peptidyl-prolyl cis-trans isomerase activity"/>
    <property type="evidence" value="ECO:0007669"/>
    <property type="project" value="UniProtKB-KW"/>
</dbReference>
<dbReference type="OrthoDB" id="9807797at2"/>
<feature type="chain" id="PRO_5020401190" description="peptidylprolyl isomerase" evidence="5">
    <location>
        <begin position="19"/>
        <end position="252"/>
    </location>
</feature>
<dbReference type="Gene3D" id="2.40.100.10">
    <property type="entry name" value="Cyclophilin-like"/>
    <property type="match status" value="1"/>
</dbReference>
<protein>
    <recommendedName>
        <fullName evidence="2">peptidylprolyl isomerase</fullName>
        <ecNumber evidence="2">5.2.1.8</ecNumber>
    </recommendedName>
</protein>
<dbReference type="CDD" id="cd00317">
    <property type="entry name" value="cyclophilin"/>
    <property type="match status" value="1"/>
</dbReference>
<evidence type="ECO:0000256" key="4">
    <source>
        <dbReference type="ARBA" id="ARBA00023235"/>
    </source>
</evidence>
<evidence type="ECO:0000256" key="3">
    <source>
        <dbReference type="ARBA" id="ARBA00023110"/>
    </source>
</evidence>
<keyword evidence="4 7" id="KW-0413">Isomerase</keyword>
<dbReference type="Pfam" id="PF00160">
    <property type="entry name" value="Pro_isomerase"/>
    <property type="match status" value="1"/>
</dbReference>
<dbReference type="RefSeq" id="WP_136900248.1">
    <property type="nucleotide sequence ID" value="NZ_SUME01000002.1"/>
</dbReference>
<dbReference type="InterPro" id="IPR020892">
    <property type="entry name" value="Cyclophilin-type_PPIase_CS"/>
</dbReference>
<dbReference type="PANTHER" id="PTHR45625">
    <property type="entry name" value="PEPTIDYL-PROLYL CIS-TRANS ISOMERASE-RELATED"/>
    <property type="match status" value="1"/>
</dbReference>
<dbReference type="EC" id="5.2.1.8" evidence="2"/>
<dbReference type="InterPro" id="IPR044666">
    <property type="entry name" value="Cyclophilin_A-like"/>
</dbReference>
<proteinExistence type="inferred from homology"/>
<dbReference type="SUPFAM" id="SSF50891">
    <property type="entry name" value="Cyclophilin-like"/>
    <property type="match status" value="1"/>
</dbReference>
<organism evidence="7 8">
    <name type="scientific">Sphingobacterium olei</name>
    <dbReference type="NCBI Taxonomy" id="2571155"/>
    <lineage>
        <taxon>Bacteria</taxon>
        <taxon>Pseudomonadati</taxon>
        <taxon>Bacteroidota</taxon>
        <taxon>Sphingobacteriia</taxon>
        <taxon>Sphingobacteriales</taxon>
        <taxon>Sphingobacteriaceae</taxon>
        <taxon>Sphingobacterium</taxon>
    </lineage>
</organism>
<evidence type="ECO:0000259" key="6">
    <source>
        <dbReference type="PROSITE" id="PS50072"/>
    </source>
</evidence>
<dbReference type="Proteomes" id="UP000306808">
    <property type="component" value="Unassembled WGS sequence"/>
</dbReference>
<sequence>MRKLLTVLLLLVCTVVHAQKPTHYYVNIFTSQGNAILKLYNETPRHRDNFVKLAKEGFYDSLLFHRVIHNFMIQGGDPDSRYAADRVQLGNGGLDYKIPAEIQSDLIHKKGTIGAARDNNPAKQSSASQFYFVQGRKYSQAGLDSLEQFRMQGNKLSAMQRQVYSSVGGTPHLDGNYTVFGELLTGLEIVDKIAVVATDSFDRPLKNERMAMRILTRREAINLERENSGLPPQNGFFTKLFDSLKSKYYTVQ</sequence>
<evidence type="ECO:0000256" key="1">
    <source>
        <dbReference type="ARBA" id="ARBA00007365"/>
    </source>
</evidence>
<keyword evidence="3" id="KW-0697">Rotamase</keyword>
<dbReference type="InterPro" id="IPR002130">
    <property type="entry name" value="Cyclophilin-type_PPIase_dom"/>
</dbReference>
<name>A0A4U0P3Z5_9SPHI</name>
<evidence type="ECO:0000313" key="8">
    <source>
        <dbReference type="Proteomes" id="UP000306808"/>
    </source>
</evidence>
<comment type="similarity">
    <text evidence="1">Belongs to the cyclophilin-type PPIase family.</text>
</comment>
<dbReference type="PANTHER" id="PTHR45625:SF4">
    <property type="entry name" value="PEPTIDYLPROLYL ISOMERASE DOMAIN AND WD REPEAT-CONTAINING PROTEIN 1"/>
    <property type="match status" value="1"/>
</dbReference>
<keyword evidence="5" id="KW-0732">Signal</keyword>
<keyword evidence="8" id="KW-1185">Reference proteome</keyword>
<dbReference type="EMBL" id="SUME01000002">
    <property type="protein sequence ID" value="TJZ61900.1"/>
    <property type="molecule type" value="Genomic_DNA"/>
</dbReference>
<evidence type="ECO:0000256" key="2">
    <source>
        <dbReference type="ARBA" id="ARBA00013194"/>
    </source>
</evidence>
<accession>A0A4U0P3Z5</accession>
<dbReference type="PROSITE" id="PS00170">
    <property type="entry name" value="CSA_PPIASE_1"/>
    <property type="match status" value="1"/>
</dbReference>
<dbReference type="PROSITE" id="PS50072">
    <property type="entry name" value="CSA_PPIASE_2"/>
    <property type="match status" value="1"/>
</dbReference>
<evidence type="ECO:0000313" key="7">
    <source>
        <dbReference type="EMBL" id="TJZ61900.1"/>
    </source>
</evidence>
<feature type="domain" description="PPIase cyclophilin-type" evidence="6">
    <location>
        <begin position="33"/>
        <end position="206"/>
    </location>
</feature>
<dbReference type="GO" id="GO:0006457">
    <property type="term" value="P:protein folding"/>
    <property type="evidence" value="ECO:0007669"/>
    <property type="project" value="InterPro"/>
</dbReference>
<gene>
    <name evidence="7" type="ORF">FAZ15_05115</name>
</gene>
<dbReference type="InterPro" id="IPR029000">
    <property type="entry name" value="Cyclophilin-like_dom_sf"/>
</dbReference>
<comment type="caution">
    <text evidence="7">The sequence shown here is derived from an EMBL/GenBank/DDBJ whole genome shotgun (WGS) entry which is preliminary data.</text>
</comment>
<reference evidence="7 8" key="1">
    <citation type="submission" date="2019-04" db="EMBL/GenBank/DDBJ databases">
        <title>Sphingobacterium olei sp. nov., isolated from oil-contaminated soil.</title>
        <authorList>
            <person name="Liu B."/>
        </authorList>
    </citation>
    <scope>NUCLEOTIDE SEQUENCE [LARGE SCALE GENOMIC DNA]</scope>
    <source>
        <strain evidence="7 8">HAL-9</strain>
    </source>
</reference>